<protein>
    <recommendedName>
        <fullName evidence="4">AMP-dependent synthetase/ligase domain-containing protein</fullName>
    </recommendedName>
</protein>
<dbReference type="EMBL" id="JH930472">
    <property type="protein sequence ID" value="EKM55531.1"/>
    <property type="molecule type" value="Genomic_DNA"/>
</dbReference>
<dbReference type="KEGG" id="pco:PHACADRAFT_256225"/>
<dbReference type="AlphaFoldDB" id="K5UZD3"/>
<dbReference type="InterPro" id="IPR000873">
    <property type="entry name" value="AMP-dep_synth/lig_dom"/>
</dbReference>
<dbReference type="GO" id="GO:0016020">
    <property type="term" value="C:membrane"/>
    <property type="evidence" value="ECO:0007669"/>
    <property type="project" value="TreeGrafter"/>
</dbReference>
<sequence length="685" mass="74941">MPIPDVIPIPYSPDADHSRQSYEVPGTKKPGQTGAFPFLTLDSPNAFVNLVEFFDSGRKHVPGNTPMLGRRPLLSSNPPTYANHYEWVTWEQADVRRQHIGSGLCKLFDDGIAGGDPLRCFGIYSGNCPEWQLLDLAGHAYQFVSVPLYDTLGKDTVGIINHTEMTLVAVSPAHVSTVLKLAGKIPTLKVILAMGALSTESKQICRAWGEQVAIKVMDLPELEELGEANLKKPTYPSSDALACICYTSGTTGLPKGVVLTHGMMANGFYAQLFGLNLSEAPVCMGFLPLAHIYGRMIEAIVIARGGTIGYWSGDPLRLLEDAQVLQPTFFPAVPRVFNRIYQAGMAAAQLPGVKGALFRRALEVKLSRFHATGQTTHALWDRLVFKKIQVVLGGKVKLLSTGSAPMSAAASKFIKVALGAELLEGYGGTENVGTATKTWWGDSRSDGTVGPPHPCAELKLVDVPSMGYTAEDKPYPRGEIYMRGDHCFREYYKDPEGTKATVDEEGWQRTGDVGAIDECGRFRIIDRVKNIMKLSQGEYVALERIEALYNGCPIVAQVYVHGDSLQSYLIAVVVPDPAQLTAIASKVWSTNVSLSDRDALDRAAHDSKVQQQVLRMLDETAKAVGLNGFEMIKRIHVTNDPFTVDNNCLTATFKIKRKDVYNMYKQELNALYALGEPTSKPAIKL</sequence>
<dbReference type="GO" id="GO:0005524">
    <property type="term" value="F:ATP binding"/>
    <property type="evidence" value="ECO:0007669"/>
    <property type="project" value="UniProtKB-KW"/>
</dbReference>
<organism evidence="5 6">
    <name type="scientific">Phanerochaete carnosa (strain HHB-10118-sp)</name>
    <name type="common">White-rot fungus</name>
    <name type="synonym">Peniophora carnosa</name>
    <dbReference type="NCBI Taxonomy" id="650164"/>
    <lineage>
        <taxon>Eukaryota</taxon>
        <taxon>Fungi</taxon>
        <taxon>Dikarya</taxon>
        <taxon>Basidiomycota</taxon>
        <taxon>Agaricomycotina</taxon>
        <taxon>Agaricomycetes</taxon>
        <taxon>Polyporales</taxon>
        <taxon>Phanerochaetaceae</taxon>
        <taxon>Phanerochaete</taxon>
    </lineage>
</organism>
<dbReference type="GO" id="GO:0005783">
    <property type="term" value="C:endoplasmic reticulum"/>
    <property type="evidence" value="ECO:0007669"/>
    <property type="project" value="TreeGrafter"/>
</dbReference>
<evidence type="ECO:0000313" key="6">
    <source>
        <dbReference type="Proteomes" id="UP000008370"/>
    </source>
</evidence>
<dbReference type="InterPro" id="IPR020845">
    <property type="entry name" value="AMP-binding_CS"/>
</dbReference>
<accession>K5UZD3</accession>
<dbReference type="STRING" id="650164.K5UZD3"/>
<proteinExistence type="predicted"/>
<feature type="region of interest" description="Disordered" evidence="3">
    <location>
        <begin position="1"/>
        <end position="29"/>
    </location>
</feature>
<dbReference type="PANTHER" id="PTHR43272">
    <property type="entry name" value="LONG-CHAIN-FATTY-ACID--COA LIGASE"/>
    <property type="match status" value="1"/>
</dbReference>
<dbReference type="PROSITE" id="PS00455">
    <property type="entry name" value="AMP_BINDING"/>
    <property type="match status" value="1"/>
</dbReference>
<feature type="domain" description="AMP-dependent synthetase/ligase" evidence="4">
    <location>
        <begin position="83"/>
        <end position="492"/>
    </location>
</feature>
<dbReference type="GO" id="GO:0004467">
    <property type="term" value="F:long-chain fatty acid-CoA ligase activity"/>
    <property type="evidence" value="ECO:0007669"/>
    <property type="project" value="TreeGrafter"/>
</dbReference>
<evidence type="ECO:0000256" key="1">
    <source>
        <dbReference type="ARBA" id="ARBA00022741"/>
    </source>
</evidence>
<dbReference type="InParanoid" id="K5UZD3"/>
<evidence type="ECO:0000256" key="2">
    <source>
        <dbReference type="ARBA" id="ARBA00022840"/>
    </source>
</evidence>
<dbReference type="InterPro" id="IPR042099">
    <property type="entry name" value="ANL_N_sf"/>
</dbReference>
<dbReference type="Gene3D" id="3.40.50.12780">
    <property type="entry name" value="N-terminal domain of ligase-like"/>
    <property type="match status" value="1"/>
</dbReference>
<evidence type="ECO:0000313" key="5">
    <source>
        <dbReference type="EMBL" id="EKM55531.1"/>
    </source>
</evidence>
<dbReference type="PANTHER" id="PTHR43272:SF33">
    <property type="entry name" value="AMP-BINDING DOMAIN-CONTAINING PROTEIN-RELATED"/>
    <property type="match status" value="1"/>
</dbReference>
<dbReference type="HOGENOM" id="CLU_000022_45_4_1"/>
<dbReference type="OrthoDB" id="1700726at2759"/>
<evidence type="ECO:0000256" key="3">
    <source>
        <dbReference type="SAM" id="MobiDB-lite"/>
    </source>
</evidence>
<keyword evidence="6" id="KW-1185">Reference proteome</keyword>
<gene>
    <name evidence="5" type="ORF">PHACADRAFT_256225</name>
</gene>
<dbReference type="SUPFAM" id="SSF56801">
    <property type="entry name" value="Acetyl-CoA synthetase-like"/>
    <property type="match status" value="1"/>
</dbReference>
<dbReference type="GeneID" id="18916522"/>
<keyword evidence="1" id="KW-0547">Nucleotide-binding</keyword>
<evidence type="ECO:0000259" key="4">
    <source>
        <dbReference type="Pfam" id="PF00501"/>
    </source>
</evidence>
<dbReference type="Pfam" id="PF00501">
    <property type="entry name" value="AMP-binding"/>
    <property type="match status" value="1"/>
</dbReference>
<feature type="compositionally biased region" description="Pro residues" evidence="3">
    <location>
        <begin position="1"/>
        <end position="11"/>
    </location>
</feature>
<reference evidence="5 6" key="1">
    <citation type="journal article" date="2012" name="BMC Genomics">
        <title>Comparative genomics of the white-rot fungi, Phanerochaete carnosa and P. chrysosporium, to elucidate the genetic basis of the distinct wood types they colonize.</title>
        <authorList>
            <person name="Suzuki H."/>
            <person name="MacDonald J."/>
            <person name="Syed K."/>
            <person name="Salamov A."/>
            <person name="Hori C."/>
            <person name="Aerts A."/>
            <person name="Henrissat B."/>
            <person name="Wiebenga A."/>
            <person name="vanKuyk P.A."/>
            <person name="Barry K."/>
            <person name="Lindquist E."/>
            <person name="LaButti K."/>
            <person name="Lapidus A."/>
            <person name="Lucas S."/>
            <person name="Coutinho P."/>
            <person name="Gong Y."/>
            <person name="Samejima M."/>
            <person name="Mahadevan R."/>
            <person name="Abou-Zaid M."/>
            <person name="de Vries R.P."/>
            <person name="Igarashi K."/>
            <person name="Yadav J.S."/>
            <person name="Grigoriev I.V."/>
            <person name="Master E.R."/>
        </authorList>
    </citation>
    <scope>NUCLEOTIDE SEQUENCE [LARGE SCALE GENOMIC DNA]</scope>
    <source>
        <strain evidence="5 6">HHB-10118-sp</strain>
    </source>
</reference>
<dbReference type="RefSeq" id="XP_007395854.1">
    <property type="nucleotide sequence ID" value="XM_007395792.1"/>
</dbReference>
<keyword evidence="2" id="KW-0067">ATP-binding</keyword>
<dbReference type="Proteomes" id="UP000008370">
    <property type="component" value="Unassembled WGS sequence"/>
</dbReference>
<name>K5UZD3_PHACS</name>